<name>A0A316VK52_9BASI</name>
<feature type="compositionally biased region" description="Basic and acidic residues" evidence="3">
    <location>
        <begin position="398"/>
        <end position="415"/>
    </location>
</feature>
<evidence type="ECO:0000313" key="4">
    <source>
        <dbReference type="EMBL" id="PWN38067.1"/>
    </source>
</evidence>
<gene>
    <name evidence="4" type="ORF">FA14DRAFT_188100</name>
</gene>
<dbReference type="OrthoDB" id="2196114at2759"/>
<dbReference type="InParanoid" id="A0A316VK52"/>
<dbReference type="InterPro" id="IPR051190">
    <property type="entry name" value="Baculoviral_IAP"/>
</dbReference>
<organism evidence="4 5">
    <name type="scientific">Meira miltonrushii</name>
    <dbReference type="NCBI Taxonomy" id="1280837"/>
    <lineage>
        <taxon>Eukaryota</taxon>
        <taxon>Fungi</taxon>
        <taxon>Dikarya</taxon>
        <taxon>Basidiomycota</taxon>
        <taxon>Ustilaginomycotina</taxon>
        <taxon>Exobasidiomycetes</taxon>
        <taxon>Exobasidiales</taxon>
        <taxon>Brachybasidiaceae</taxon>
        <taxon>Meira</taxon>
    </lineage>
</organism>
<evidence type="ECO:0000313" key="5">
    <source>
        <dbReference type="Proteomes" id="UP000245771"/>
    </source>
</evidence>
<keyword evidence="1" id="KW-0479">Metal-binding</keyword>
<dbReference type="Gene3D" id="1.10.1170.10">
    <property type="entry name" value="Inhibitor Of Apoptosis Protein (2mihbC-IAP-1), Chain A"/>
    <property type="match status" value="2"/>
</dbReference>
<evidence type="ECO:0000256" key="1">
    <source>
        <dbReference type="ARBA" id="ARBA00022723"/>
    </source>
</evidence>
<evidence type="ECO:0008006" key="6">
    <source>
        <dbReference type="Google" id="ProtNLM"/>
    </source>
</evidence>
<dbReference type="EMBL" id="KZ819602">
    <property type="protein sequence ID" value="PWN38067.1"/>
    <property type="molecule type" value="Genomic_DNA"/>
</dbReference>
<feature type="compositionally biased region" description="Basic and acidic residues" evidence="3">
    <location>
        <begin position="321"/>
        <end position="330"/>
    </location>
</feature>
<dbReference type="PANTHER" id="PTHR46771:SF5">
    <property type="entry name" value="DETERIN"/>
    <property type="match status" value="1"/>
</dbReference>
<feature type="compositionally biased region" description="Low complexity" evidence="3">
    <location>
        <begin position="383"/>
        <end position="396"/>
    </location>
</feature>
<evidence type="ECO:0000256" key="2">
    <source>
        <dbReference type="ARBA" id="ARBA00022833"/>
    </source>
</evidence>
<proteinExistence type="predicted"/>
<feature type="compositionally biased region" description="Basic and acidic residues" evidence="3">
    <location>
        <begin position="365"/>
        <end position="378"/>
    </location>
</feature>
<dbReference type="SMART" id="SM00238">
    <property type="entry name" value="BIR"/>
    <property type="match status" value="1"/>
</dbReference>
<feature type="compositionally biased region" description="Basic residues" evidence="3">
    <location>
        <begin position="268"/>
        <end position="277"/>
    </location>
</feature>
<dbReference type="Pfam" id="PF00653">
    <property type="entry name" value="BIR"/>
    <property type="match status" value="1"/>
</dbReference>
<feature type="compositionally biased region" description="Basic residues" evidence="3">
    <location>
        <begin position="333"/>
        <end position="342"/>
    </location>
</feature>
<feature type="compositionally biased region" description="Acidic residues" evidence="3">
    <location>
        <begin position="281"/>
        <end position="291"/>
    </location>
</feature>
<feature type="region of interest" description="Disordered" evidence="3">
    <location>
        <begin position="20"/>
        <end position="70"/>
    </location>
</feature>
<protein>
    <recommendedName>
        <fullName evidence="6">BIR-domain-containing protein</fullName>
    </recommendedName>
</protein>
<feature type="region of interest" description="Disordered" evidence="3">
    <location>
        <begin position="257"/>
        <end position="439"/>
    </location>
</feature>
<dbReference type="CDD" id="cd00022">
    <property type="entry name" value="BIR"/>
    <property type="match status" value="1"/>
</dbReference>
<dbReference type="SUPFAM" id="SSF57924">
    <property type="entry name" value="Inhibitor of apoptosis (IAP) repeat"/>
    <property type="match status" value="1"/>
</dbReference>
<evidence type="ECO:0000256" key="3">
    <source>
        <dbReference type="SAM" id="MobiDB-lite"/>
    </source>
</evidence>
<dbReference type="PANTHER" id="PTHR46771">
    <property type="entry name" value="DETERIN"/>
    <property type="match status" value="1"/>
</dbReference>
<dbReference type="STRING" id="1280837.A0A316VK52"/>
<reference evidence="4 5" key="1">
    <citation type="journal article" date="2018" name="Mol. Biol. Evol.">
        <title>Broad Genomic Sampling Reveals a Smut Pathogenic Ancestry of the Fungal Clade Ustilaginomycotina.</title>
        <authorList>
            <person name="Kijpornyongpan T."/>
            <person name="Mondo S.J."/>
            <person name="Barry K."/>
            <person name="Sandor L."/>
            <person name="Lee J."/>
            <person name="Lipzen A."/>
            <person name="Pangilinan J."/>
            <person name="LaButti K."/>
            <person name="Hainaut M."/>
            <person name="Henrissat B."/>
            <person name="Grigoriev I.V."/>
            <person name="Spatafora J.W."/>
            <person name="Aime M.C."/>
        </authorList>
    </citation>
    <scope>NUCLEOTIDE SEQUENCE [LARGE SCALE GENOMIC DNA]</scope>
    <source>
        <strain evidence="4 5">MCA 3882</strain>
    </source>
</reference>
<dbReference type="InterPro" id="IPR001370">
    <property type="entry name" value="BIR_rpt"/>
</dbReference>
<dbReference type="PROSITE" id="PS50143">
    <property type="entry name" value="BIR_REPEAT_2"/>
    <property type="match status" value="1"/>
</dbReference>
<keyword evidence="5" id="KW-1185">Reference proteome</keyword>
<dbReference type="GeneID" id="37023420"/>
<dbReference type="AlphaFoldDB" id="A0A316VK52"/>
<keyword evidence="2" id="KW-0862">Zinc</keyword>
<dbReference type="Proteomes" id="UP000245771">
    <property type="component" value="Unassembled WGS sequence"/>
</dbReference>
<sequence length="505" mass="56281">MTGVNRSMSSYEARRATFFVGTEESSKSRKKTVPVWPHPINLTEDALEDDNNGSGSSSTSSILKEKRTKRYPTPSELANLGLYFDPSASDEQDACVLFPENVVLSGWKLGDDVAQKIREAVPKATILTIHESKDAAHQDNPKKDAWTWKDEDLLPTSKSMIATRLKTFTPTWPYDSKKGWKPTSKKLASAGFHYFPNEEEDDCARCQYCELVLGGWEKTDDPMHEHERRRPTCPFFNCALAEVPSVEIVSSPVVEVTKKTRSASTATKRARAVSKRKAKDEDEVEVQEDDPEQKAQEQEEEQPATSKASCAQKEPTVESQQKQEEVEAPRKIAPSRKVSRKVQKVEETEPSPERAPVQVAPEPQARVETDAEMEHDAPEEVAAESTPAAAPAASSSQNERKSSDLDEPSSQKDLESDQPASSSSPKRFSEPDPFMIEPLKKIPKLTPAEEDMTVEAWLKTQVLSACQEMENEGIERIEKLRQQIGKGRAEIEAVLRGRSLNPTVS</sequence>
<accession>A0A316VK52</accession>
<dbReference type="GO" id="GO:0046872">
    <property type="term" value="F:metal ion binding"/>
    <property type="evidence" value="ECO:0007669"/>
    <property type="project" value="UniProtKB-KW"/>
</dbReference>
<dbReference type="RefSeq" id="XP_025358369.1">
    <property type="nucleotide sequence ID" value="XM_025501639.1"/>
</dbReference>